<sequence length="322" mass="36447">MTKVNANFVSEAKTIFKELVEHPRISSAWLVKSKNRYINVESVWTQKCLERSDSHKFRRGYVINADTSDVITRSNPQLHLDCDWHVISPSGQKSVVIRKHIPDKTKPAEEKWYFEVWASSGFCEKVIDISATEKHGAVYDDDGAFGSVAWNTAEDKIVYVAEKKKVESGSYFAKPSKCQDNPPEPGMKFVSTEDWGEMLVDKKQPVVCVIDLNSEEVKVVEQGLENMSCGQAVWCPDDKGVVFSAFFQEPFRLGMIYCPVRRSVLYHYNLETDSLKPLTDENGNISVRSARFSPDGSKLVYLECKAGGPHCRTQKLMLVCIQ</sequence>
<gene>
    <name evidence="4" type="ORF">EB796_023599</name>
</gene>
<protein>
    <submittedName>
        <fullName evidence="4">APEH</fullName>
    </submittedName>
</protein>
<dbReference type="PANTHER" id="PTHR42776:SF4">
    <property type="entry name" value="ACYLAMINO-ACID-RELEASING ENZYME"/>
    <property type="match status" value="1"/>
</dbReference>
<keyword evidence="5" id="KW-1185">Reference proteome</keyword>
<evidence type="ECO:0000313" key="4">
    <source>
        <dbReference type="EMBL" id="KAF6018095.1"/>
    </source>
</evidence>
<dbReference type="InterPro" id="IPR011042">
    <property type="entry name" value="6-blade_b-propeller_TolB-like"/>
</dbReference>
<comment type="similarity">
    <text evidence="1">Belongs to the peptidase S9C family.</text>
</comment>
<comment type="caution">
    <text evidence="4">The sequence shown here is derived from an EMBL/GenBank/DDBJ whole genome shotgun (WGS) entry which is preliminary data.</text>
</comment>
<dbReference type="OrthoDB" id="416344at2759"/>
<dbReference type="Pfam" id="PF19283">
    <property type="entry name" value="APEH_N"/>
    <property type="match status" value="1"/>
</dbReference>
<evidence type="ECO:0000313" key="5">
    <source>
        <dbReference type="Proteomes" id="UP000593567"/>
    </source>
</evidence>
<accession>A0A7J7IWA9</accession>
<dbReference type="InterPro" id="IPR045550">
    <property type="entry name" value="AARE_N"/>
</dbReference>
<dbReference type="GO" id="GO:0004252">
    <property type="term" value="F:serine-type endopeptidase activity"/>
    <property type="evidence" value="ECO:0007669"/>
    <property type="project" value="TreeGrafter"/>
</dbReference>
<evidence type="ECO:0000256" key="2">
    <source>
        <dbReference type="ARBA" id="ARBA00022801"/>
    </source>
</evidence>
<dbReference type="PANTHER" id="PTHR42776">
    <property type="entry name" value="SERINE PEPTIDASE S9 FAMILY MEMBER"/>
    <property type="match status" value="1"/>
</dbReference>
<dbReference type="EMBL" id="VXIV02003340">
    <property type="protein sequence ID" value="KAF6018095.1"/>
    <property type="molecule type" value="Genomic_DNA"/>
</dbReference>
<dbReference type="SUPFAM" id="SSF82171">
    <property type="entry name" value="DPP6 N-terminal domain-like"/>
    <property type="match status" value="1"/>
</dbReference>
<proteinExistence type="inferred from homology"/>
<reference evidence="4" key="1">
    <citation type="submission" date="2020-06" db="EMBL/GenBank/DDBJ databases">
        <title>Draft genome of Bugula neritina, a colonial animal packing powerful symbionts and potential medicines.</title>
        <authorList>
            <person name="Rayko M."/>
        </authorList>
    </citation>
    <scope>NUCLEOTIDE SEQUENCE [LARGE SCALE GENOMIC DNA]</scope>
    <source>
        <strain evidence="4">Kwan_BN1</strain>
    </source>
</reference>
<keyword evidence="2" id="KW-0378">Hydrolase</keyword>
<evidence type="ECO:0000256" key="1">
    <source>
        <dbReference type="ARBA" id="ARBA00010040"/>
    </source>
</evidence>
<dbReference type="Gene3D" id="2.120.10.30">
    <property type="entry name" value="TolB, C-terminal domain"/>
    <property type="match status" value="1"/>
</dbReference>
<dbReference type="AlphaFoldDB" id="A0A7J7IWA9"/>
<dbReference type="Proteomes" id="UP000593567">
    <property type="component" value="Unassembled WGS sequence"/>
</dbReference>
<feature type="domain" description="Acylamino-acid-releasing enzyme N-terminal" evidence="3">
    <location>
        <begin position="12"/>
        <end position="316"/>
    </location>
</feature>
<evidence type="ECO:0000259" key="3">
    <source>
        <dbReference type="Pfam" id="PF19283"/>
    </source>
</evidence>
<organism evidence="4 5">
    <name type="scientific">Bugula neritina</name>
    <name type="common">Brown bryozoan</name>
    <name type="synonym">Sertularia neritina</name>
    <dbReference type="NCBI Taxonomy" id="10212"/>
    <lineage>
        <taxon>Eukaryota</taxon>
        <taxon>Metazoa</taxon>
        <taxon>Spiralia</taxon>
        <taxon>Lophotrochozoa</taxon>
        <taxon>Bryozoa</taxon>
        <taxon>Gymnolaemata</taxon>
        <taxon>Cheilostomatida</taxon>
        <taxon>Flustrina</taxon>
        <taxon>Buguloidea</taxon>
        <taxon>Bugulidae</taxon>
        <taxon>Bugula</taxon>
    </lineage>
</organism>
<name>A0A7J7IWA9_BUGNE</name>